<gene>
    <name evidence="2" type="ORF">BK648_22760</name>
</gene>
<evidence type="ECO:0000313" key="2">
    <source>
        <dbReference type="EMBL" id="ROM33616.1"/>
    </source>
</evidence>
<evidence type="ECO:0000259" key="1">
    <source>
        <dbReference type="Pfam" id="PF13391"/>
    </source>
</evidence>
<organism evidence="2 3">
    <name type="scientific">Pseudomonas poae</name>
    <dbReference type="NCBI Taxonomy" id="200451"/>
    <lineage>
        <taxon>Bacteria</taxon>
        <taxon>Pseudomonadati</taxon>
        <taxon>Pseudomonadota</taxon>
        <taxon>Gammaproteobacteria</taxon>
        <taxon>Pseudomonadales</taxon>
        <taxon>Pseudomonadaceae</taxon>
        <taxon>Pseudomonas</taxon>
    </lineage>
</organism>
<reference evidence="2 3" key="1">
    <citation type="submission" date="2016-10" db="EMBL/GenBank/DDBJ databases">
        <title>Comparative genome analysis of multiple Pseudomonas spp. focuses on biocontrol and plant growth promoting traits.</title>
        <authorList>
            <person name="Tao X.-Y."/>
            <person name="Taylor C.G."/>
        </authorList>
    </citation>
    <scope>NUCLEOTIDE SEQUENCE [LARGE SCALE GENOMIC DNA]</scope>
    <source>
        <strain evidence="2 3">29G9</strain>
    </source>
</reference>
<name>A0A423EQN7_9PSED</name>
<protein>
    <recommendedName>
        <fullName evidence="1">HNH nuclease domain-containing protein</fullName>
    </recommendedName>
</protein>
<dbReference type="Proteomes" id="UP000284656">
    <property type="component" value="Unassembled WGS sequence"/>
</dbReference>
<sequence length="308" mass="34180">MPRDKAFYKSLGHELMKELAETISTELIPCGAPGAYEIVKLSNGMHVRFTSWRGGDGPFYIILFKGAKYLFELDLSMIVHQRGRFTWHLKAPSHERNVAMLEALLGAPVTLDEGYSHSVKGVKIRLKSGVNTPRTGYGFIDDADWPVVCEHFLELMSCAIEAHTSEEGADHPRTEACDDDGSTVVAKRKARRNQSRFRLNLMELYDSTCAISGESIAEVLEAAHIVSHSEAGLNHSGNGLLLRSDLHRLFDSSLIAVDPKSLNIVVSPLLAKSGYQRYSGKKLRLRIDGGGPDPEYLERKWIQAGLET</sequence>
<accession>A0A423EQN7</accession>
<feature type="domain" description="HNH nuclease" evidence="1">
    <location>
        <begin position="209"/>
        <end position="258"/>
    </location>
</feature>
<dbReference type="RefSeq" id="WP_123718003.1">
    <property type="nucleotide sequence ID" value="NZ_MOAY01000081.1"/>
</dbReference>
<dbReference type="Pfam" id="PF13391">
    <property type="entry name" value="HNH_2"/>
    <property type="match status" value="1"/>
</dbReference>
<dbReference type="EMBL" id="MOAY01000081">
    <property type="protein sequence ID" value="ROM33616.1"/>
    <property type="molecule type" value="Genomic_DNA"/>
</dbReference>
<comment type="caution">
    <text evidence="2">The sequence shown here is derived from an EMBL/GenBank/DDBJ whole genome shotgun (WGS) entry which is preliminary data.</text>
</comment>
<dbReference type="InterPro" id="IPR003615">
    <property type="entry name" value="HNH_nuc"/>
</dbReference>
<evidence type="ECO:0000313" key="3">
    <source>
        <dbReference type="Proteomes" id="UP000284656"/>
    </source>
</evidence>
<proteinExistence type="predicted"/>
<dbReference type="AlphaFoldDB" id="A0A423EQN7"/>